<protein>
    <submittedName>
        <fullName evidence="1">Uncharacterized protein</fullName>
    </submittedName>
</protein>
<sequence length="125" mass="14594">MNRTFQWQTKMWTEEEELFDSIENISDFGLLRFAAEFAWCENSKNLEKNVAKRPLQLCIDIIPCKILQAEKQNKINLNCKCDVTVLPCFHNKNLLEWNVETTGATPSIWKMPAARQIVGARMVRF</sequence>
<reference evidence="2" key="1">
    <citation type="journal article" date="2015" name="Nat. Genet.">
        <title>The genome and transcriptome of the zoonotic hookworm Ancylostoma ceylanicum identify infection-specific gene families.</title>
        <authorList>
            <person name="Schwarz E.M."/>
            <person name="Hu Y."/>
            <person name="Antoshechkin I."/>
            <person name="Miller M.M."/>
            <person name="Sternberg P.W."/>
            <person name="Aroian R.V."/>
        </authorList>
    </citation>
    <scope>NUCLEOTIDE SEQUENCE</scope>
    <source>
        <strain evidence="2">HY135</strain>
    </source>
</reference>
<evidence type="ECO:0000313" key="2">
    <source>
        <dbReference type="Proteomes" id="UP000024635"/>
    </source>
</evidence>
<gene>
    <name evidence="1" type="primary">Acey_s0264.g625</name>
    <name evidence="1" type="ORF">Y032_0264g625</name>
</gene>
<keyword evidence="2" id="KW-1185">Reference proteome</keyword>
<evidence type="ECO:0000313" key="1">
    <source>
        <dbReference type="EMBL" id="EYB87377.1"/>
    </source>
</evidence>
<dbReference type="EMBL" id="JARK01001600">
    <property type="protein sequence ID" value="EYB87377.1"/>
    <property type="molecule type" value="Genomic_DNA"/>
</dbReference>
<dbReference type="Proteomes" id="UP000024635">
    <property type="component" value="Unassembled WGS sequence"/>
</dbReference>
<dbReference type="AlphaFoldDB" id="A0A016SAI9"/>
<organism evidence="1 2">
    <name type="scientific">Ancylostoma ceylanicum</name>
    <dbReference type="NCBI Taxonomy" id="53326"/>
    <lineage>
        <taxon>Eukaryota</taxon>
        <taxon>Metazoa</taxon>
        <taxon>Ecdysozoa</taxon>
        <taxon>Nematoda</taxon>
        <taxon>Chromadorea</taxon>
        <taxon>Rhabditida</taxon>
        <taxon>Rhabditina</taxon>
        <taxon>Rhabditomorpha</taxon>
        <taxon>Strongyloidea</taxon>
        <taxon>Ancylostomatidae</taxon>
        <taxon>Ancylostomatinae</taxon>
        <taxon>Ancylostoma</taxon>
    </lineage>
</organism>
<proteinExistence type="predicted"/>
<name>A0A016SAI9_9BILA</name>
<accession>A0A016SAI9</accession>
<comment type="caution">
    <text evidence="1">The sequence shown here is derived from an EMBL/GenBank/DDBJ whole genome shotgun (WGS) entry which is preliminary data.</text>
</comment>